<comment type="caution">
    <text evidence="8">The sequence shown here is derived from an EMBL/GenBank/DDBJ whole genome shotgun (WGS) entry which is preliminary data.</text>
</comment>
<evidence type="ECO:0000256" key="3">
    <source>
        <dbReference type="ARBA" id="ARBA00022691"/>
    </source>
</evidence>
<keyword evidence="3 5" id="KW-0949">S-adenosyl-L-methionine</keyword>
<keyword evidence="1 5" id="KW-0489">Methyltransferase</keyword>
<dbReference type="HAMAP" id="MF_02126">
    <property type="entry name" value="RF_methyltr_PrmC"/>
    <property type="match status" value="1"/>
</dbReference>
<keyword evidence="2 5" id="KW-0808">Transferase</keyword>
<dbReference type="InterPro" id="IPR050320">
    <property type="entry name" value="N5-glutamine_MTase"/>
</dbReference>
<evidence type="ECO:0000256" key="5">
    <source>
        <dbReference type="HAMAP-Rule" id="MF_02126"/>
    </source>
</evidence>
<proteinExistence type="inferred from homology"/>
<accession>A0AAW4W7Q5</accession>
<feature type="domain" description="Release factor glutamine methyltransferase N-terminal" evidence="7">
    <location>
        <begin position="5"/>
        <end position="75"/>
    </location>
</feature>
<dbReference type="SUPFAM" id="SSF53335">
    <property type="entry name" value="S-adenosyl-L-methionine-dependent methyltransferases"/>
    <property type="match status" value="1"/>
</dbReference>
<evidence type="ECO:0000256" key="4">
    <source>
        <dbReference type="ARBA" id="ARBA00048391"/>
    </source>
</evidence>
<gene>
    <name evidence="5 8" type="primary">prmC</name>
    <name evidence="8" type="ORF">LKD47_00760</name>
</gene>
<dbReference type="NCBIfam" id="TIGR03534">
    <property type="entry name" value="RF_mod_PrmC"/>
    <property type="match status" value="1"/>
</dbReference>
<comment type="catalytic activity">
    <reaction evidence="4 5">
        <text>L-glutaminyl-[peptide chain release factor] + S-adenosyl-L-methionine = N(5)-methyl-L-glutaminyl-[peptide chain release factor] + S-adenosyl-L-homocysteine + H(+)</text>
        <dbReference type="Rhea" id="RHEA:42896"/>
        <dbReference type="Rhea" id="RHEA-COMP:10271"/>
        <dbReference type="Rhea" id="RHEA-COMP:10272"/>
        <dbReference type="ChEBI" id="CHEBI:15378"/>
        <dbReference type="ChEBI" id="CHEBI:30011"/>
        <dbReference type="ChEBI" id="CHEBI:57856"/>
        <dbReference type="ChEBI" id="CHEBI:59789"/>
        <dbReference type="ChEBI" id="CHEBI:61891"/>
        <dbReference type="EC" id="2.1.1.297"/>
    </reaction>
</comment>
<dbReference type="PANTHER" id="PTHR18895:SF74">
    <property type="entry name" value="MTRF1L RELEASE FACTOR GLUTAMINE METHYLTRANSFERASE"/>
    <property type="match status" value="1"/>
</dbReference>
<dbReference type="GO" id="GO:0102559">
    <property type="term" value="F:peptide chain release factor N(5)-glutamine methyltransferase activity"/>
    <property type="evidence" value="ECO:0007669"/>
    <property type="project" value="UniProtKB-EC"/>
</dbReference>
<feature type="binding site" evidence="5">
    <location>
        <position position="182"/>
    </location>
    <ligand>
        <name>S-adenosyl-L-methionine</name>
        <dbReference type="ChEBI" id="CHEBI:59789"/>
    </ligand>
</feature>
<evidence type="ECO:0000256" key="2">
    <source>
        <dbReference type="ARBA" id="ARBA00022679"/>
    </source>
</evidence>
<evidence type="ECO:0000259" key="7">
    <source>
        <dbReference type="Pfam" id="PF17827"/>
    </source>
</evidence>
<evidence type="ECO:0000259" key="6">
    <source>
        <dbReference type="Pfam" id="PF05175"/>
    </source>
</evidence>
<dbReference type="InterPro" id="IPR007848">
    <property type="entry name" value="Small_mtfrase_dom"/>
</dbReference>
<dbReference type="Proteomes" id="UP001198893">
    <property type="component" value="Unassembled WGS sequence"/>
</dbReference>
<comment type="similarity">
    <text evidence="5">Belongs to the protein N5-glutamine methyltransferase family. PrmC subfamily.</text>
</comment>
<dbReference type="NCBIfam" id="TIGR00536">
    <property type="entry name" value="hemK_fam"/>
    <property type="match status" value="1"/>
</dbReference>
<evidence type="ECO:0000256" key="1">
    <source>
        <dbReference type="ARBA" id="ARBA00022603"/>
    </source>
</evidence>
<dbReference type="Pfam" id="PF17827">
    <property type="entry name" value="PrmC_N"/>
    <property type="match status" value="1"/>
</dbReference>
<feature type="domain" description="Methyltransferase small" evidence="6">
    <location>
        <begin position="97"/>
        <end position="185"/>
    </location>
</feature>
<sequence>MTYREAVEFGTKCLTDAGVPDAALDAWYLLQMVCKIERSYYYVHGEEDITQDAQKEYEIAVQKRAEHIPLQYIIGEQEFMGLRFKVNFNVLIPRQDTETLVEQVLKIVKPGMKVLDLCTGSGCVLISVLKNAPELTGMGSDISKTALLVAKENAKLHEVDAEWVRSDLFDNITETFDVIMANPPYIPTGEILSLMPEVRDFEPENALDGGADGLDFYRKIAGQVKDYLNPGGYVYMEIGYDQGEAVSELMRNAGFTEVEVIKDLARNDRVVKGKGN</sequence>
<dbReference type="InterPro" id="IPR004556">
    <property type="entry name" value="HemK-like"/>
</dbReference>
<feature type="binding site" evidence="5">
    <location>
        <begin position="182"/>
        <end position="185"/>
    </location>
    <ligand>
        <name>substrate</name>
    </ligand>
</feature>
<comment type="caution">
    <text evidence="5">Lacks conserved residue(s) required for the propagation of feature annotation.</text>
</comment>
<evidence type="ECO:0000313" key="9">
    <source>
        <dbReference type="Proteomes" id="UP001198893"/>
    </source>
</evidence>
<evidence type="ECO:0000313" key="8">
    <source>
        <dbReference type="EMBL" id="MCC2240830.1"/>
    </source>
</evidence>
<organism evidence="8 9">
    <name type="scientific">Roseburia amylophila</name>
    <dbReference type="NCBI Taxonomy" id="2981794"/>
    <lineage>
        <taxon>Bacteria</taxon>
        <taxon>Bacillati</taxon>
        <taxon>Bacillota</taxon>
        <taxon>Clostridia</taxon>
        <taxon>Lachnospirales</taxon>
        <taxon>Lachnospiraceae</taxon>
        <taxon>Roseburia</taxon>
    </lineage>
</organism>
<dbReference type="CDD" id="cd02440">
    <property type="entry name" value="AdoMet_MTases"/>
    <property type="match status" value="1"/>
</dbReference>
<dbReference type="InterPro" id="IPR029063">
    <property type="entry name" value="SAM-dependent_MTases_sf"/>
</dbReference>
<dbReference type="Gene3D" id="3.40.50.150">
    <property type="entry name" value="Vaccinia Virus protein VP39"/>
    <property type="match status" value="1"/>
</dbReference>
<dbReference type="RefSeq" id="WP_227709406.1">
    <property type="nucleotide sequence ID" value="NZ_JAJEQW010000001.1"/>
</dbReference>
<dbReference type="InterPro" id="IPR019874">
    <property type="entry name" value="RF_methyltr_PrmC"/>
</dbReference>
<feature type="binding site" evidence="5">
    <location>
        <position position="141"/>
    </location>
    <ligand>
        <name>S-adenosyl-L-methionine</name>
        <dbReference type="ChEBI" id="CHEBI:59789"/>
    </ligand>
</feature>
<dbReference type="GO" id="GO:0032259">
    <property type="term" value="P:methylation"/>
    <property type="evidence" value="ECO:0007669"/>
    <property type="project" value="UniProtKB-KW"/>
</dbReference>
<dbReference type="AlphaFoldDB" id="A0AAW4W7Q5"/>
<dbReference type="Pfam" id="PF05175">
    <property type="entry name" value="MTS"/>
    <property type="match status" value="1"/>
</dbReference>
<reference evidence="8" key="1">
    <citation type="submission" date="2021-10" db="EMBL/GenBank/DDBJ databases">
        <title>Anaerobic single-cell dispensing facilitates the cultivation of human gut bacteria.</title>
        <authorList>
            <person name="Afrizal A."/>
        </authorList>
    </citation>
    <scope>NUCLEOTIDE SEQUENCE</scope>
    <source>
        <strain evidence="8">CLA-AA-H204</strain>
    </source>
</reference>
<dbReference type="Gene3D" id="1.10.8.10">
    <property type="entry name" value="DNA helicase RuvA subunit, C-terminal domain"/>
    <property type="match status" value="1"/>
</dbReference>
<name>A0AAW4W7Q5_9FIRM</name>
<comment type="function">
    <text evidence="5">Methylates the class 1 translation termination release factors RF1/PrfA and RF2/PrfB on the glutamine residue of the universally conserved GGQ motif.</text>
</comment>
<dbReference type="InterPro" id="IPR040758">
    <property type="entry name" value="PrmC_N"/>
</dbReference>
<dbReference type="PANTHER" id="PTHR18895">
    <property type="entry name" value="HEMK METHYLTRANSFERASE"/>
    <property type="match status" value="1"/>
</dbReference>
<dbReference type="EC" id="2.1.1.297" evidence="5"/>
<protein>
    <recommendedName>
        <fullName evidence="5">Release factor glutamine methyltransferase</fullName>
        <shortName evidence="5">RF MTase</shortName>
        <ecNumber evidence="5">2.1.1.297</ecNumber>
    </recommendedName>
    <alternativeName>
        <fullName evidence="5">N5-glutamine methyltransferase PrmC</fullName>
    </alternativeName>
    <alternativeName>
        <fullName evidence="5">Protein-(glutamine-N5) MTase PrmC</fullName>
    </alternativeName>
    <alternativeName>
        <fullName evidence="5">Protein-glutamine N-methyltransferase PrmC</fullName>
    </alternativeName>
</protein>
<dbReference type="EMBL" id="JAJEQW010000001">
    <property type="protein sequence ID" value="MCC2240830.1"/>
    <property type="molecule type" value="Genomic_DNA"/>
</dbReference>